<dbReference type="GO" id="GO:0016747">
    <property type="term" value="F:acyltransferase activity, transferring groups other than amino-acyl groups"/>
    <property type="evidence" value="ECO:0007669"/>
    <property type="project" value="InterPro"/>
</dbReference>
<dbReference type="Gene3D" id="3.40.630.30">
    <property type="match status" value="1"/>
</dbReference>
<keyword evidence="3" id="KW-1185">Reference proteome</keyword>
<evidence type="ECO:0000313" key="3">
    <source>
        <dbReference type="Proteomes" id="UP000011134"/>
    </source>
</evidence>
<evidence type="ECO:0000259" key="1">
    <source>
        <dbReference type="PROSITE" id="PS51186"/>
    </source>
</evidence>
<dbReference type="RefSeq" id="WP_007463362.1">
    <property type="nucleotide sequence ID" value="NZ_AMZO01000006.1"/>
</dbReference>
<dbReference type="EMBL" id="AMZO01000006">
    <property type="protein sequence ID" value="ELR66590.1"/>
    <property type="molecule type" value="Genomic_DNA"/>
</dbReference>
<proteinExistence type="predicted"/>
<gene>
    <name evidence="2" type="ORF">C942_04288</name>
</gene>
<dbReference type="InterPro" id="IPR000182">
    <property type="entry name" value="GNAT_dom"/>
</dbReference>
<feature type="domain" description="N-acetyltransferase" evidence="1">
    <location>
        <begin position="11"/>
        <end position="170"/>
    </location>
</feature>
<dbReference type="InterPro" id="IPR016181">
    <property type="entry name" value="Acyl_CoA_acyltransferase"/>
</dbReference>
<dbReference type="PANTHER" id="PTHR39173:SF1">
    <property type="entry name" value="ACETYLTRANSFERASE"/>
    <property type="match status" value="1"/>
</dbReference>
<organism evidence="2 3">
    <name type="scientific">Photobacterium marinum</name>
    <dbReference type="NCBI Taxonomy" id="1056511"/>
    <lineage>
        <taxon>Bacteria</taxon>
        <taxon>Pseudomonadati</taxon>
        <taxon>Pseudomonadota</taxon>
        <taxon>Gammaproteobacteria</taxon>
        <taxon>Vibrionales</taxon>
        <taxon>Vibrionaceae</taxon>
        <taxon>Photobacterium</taxon>
    </lineage>
</organism>
<dbReference type="Proteomes" id="UP000011134">
    <property type="component" value="Unassembled WGS sequence"/>
</dbReference>
<dbReference type="OrthoDB" id="9797989at2"/>
<dbReference type="PANTHER" id="PTHR39173">
    <property type="entry name" value="ACETYLTRANSFERASE"/>
    <property type="match status" value="1"/>
</dbReference>
<comment type="caution">
    <text evidence="2">The sequence shown here is derived from an EMBL/GenBank/DDBJ whole genome shotgun (WGS) entry which is preliminary data.</text>
</comment>
<dbReference type="PATRIC" id="fig|1056511.3.peg.1117"/>
<dbReference type="AlphaFoldDB" id="L8JCL6"/>
<dbReference type="PROSITE" id="PS51186">
    <property type="entry name" value="GNAT"/>
    <property type="match status" value="1"/>
</dbReference>
<name>L8JCL6_9GAMM</name>
<sequence length="172" mass="19552">MELVSPSCEYEDVFLAFLDDIKRFDAPNAEFYEPACSSFSKYVQSLIDESRGVNLPEGYVPCNHYWFLNQKGKMVGVLRIRHHIETPFLSHEGGHIGYDIAPSFREQGYGTRMLKHGLVKAKQLGLEKVLITADEDNIASRKVIEANSGVLEQIVMGRFFPCLVAKYWVTCQ</sequence>
<dbReference type="SUPFAM" id="SSF55729">
    <property type="entry name" value="Acyl-CoA N-acyltransferases (Nat)"/>
    <property type="match status" value="1"/>
</dbReference>
<accession>L8JCL6</accession>
<dbReference type="Pfam" id="PF00583">
    <property type="entry name" value="Acetyltransf_1"/>
    <property type="match status" value="1"/>
</dbReference>
<reference evidence="2 3" key="1">
    <citation type="submission" date="2012-12" db="EMBL/GenBank/DDBJ databases">
        <title>Genome Assembly of Photobacterium sp. AK15.</title>
        <authorList>
            <person name="Khatri I."/>
            <person name="Vaidya B."/>
            <person name="Srinivas T.N.R."/>
            <person name="Subramanian S."/>
            <person name="Pinnaka A."/>
        </authorList>
    </citation>
    <scope>NUCLEOTIDE SEQUENCE [LARGE SCALE GENOMIC DNA]</scope>
    <source>
        <strain evidence="2 3">AK15</strain>
    </source>
</reference>
<evidence type="ECO:0000313" key="2">
    <source>
        <dbReference type="EMBL" id="ELR66590.1"/>
    </source>
</evidence>
<protein>
    <submittedName>
        <fullName evidence="2">Acetyltransferase</fullName>
    </submittedName>
</protein>
<keyword evidence="2" id="KW-0808">Transferase</keyword>
<dbReference type="CDD" id="cd04301">
    <property type="entry name" value="NAT_SF"/>
    <property type="match status" value="1"/>
</dbReference>